<dbReference type="OrthoDB" id="9759608at2"/>
<dbReference type="GO" id="GO:0005829">
    <property type="term" value="C:cytosol"/>
    <property type="evidence" value="ECO:0007669"/>
    <property type="project" value="TreeGrafter"/>
</dbReference>
<dbReference type="Gene3D" id="3.90.180.10">
    <property type="entry name" value="Medium-chain alcohol dehydrogenases, catalytic domain"/>
    <property type="match status" value="1"/>
</dbReference>
<evidence type="ECO:0000259" key="3">
    <source>
        <dbReference type="Pfam" id="PF19278"/>
    </source>
</evidence>
<dbReference type="EMBL" id="VHLG01000018">
    <property type="protein sequence ID" value="TPW27331.1"/>
    <property type="molecule type" value="Genomic_DNA"/>
</dbReference>
<dbReference type="AlphaFoldDB" id="A0A506U237"/>
<accession>A0A506U237</accession>
<organism evidence="4 5">
    <name type="scientific">Martelella alba</name>
    <dbReference type="NCBI Taxonomy" id="2590451"/>
    <lineage>
        <taxon>Bacteria</taxon>
        <taxon>Pseudomonadati</taxon>
        <taxon>Pseudomonadota</taxon>
        <taxon>Alphaproteobacteria</taxon>
        <taxon>Hyphomicrobiales</taxon>
        <taxon>Aurantimonadaceae</taxon>
        <taxon>Martelella</taxon>
    </lineage>
</organism>
<sequence length="703" mass="75318">MPDFSLLGGSMYRISVDTGGTFTDVVVTDEDGRLTIGKALTTPERSFTGLSNAISNAADQLGIALPELLAETHVLVYGTTRATNAIVERKTARTALLVTEGFQDLLVFRKGGKLNALELNSKVEPPYVPRRYTFEIPERMNAEGEVVAALDRDRAREIIEKLGRIGIEAVAISLIWSIANPDHERQLAALVEEILPGVPYTLASELNPIIREFPRTSSAAIDASLKPLMQRHLGDLKADLLGAGFRGELLVSSSSGGVMHIDDVQQKPIYMAKSGPAMAPLAGIAYTRSEGFGDDVIIVDTGGTTFDVSLIRDGTVKYTRETWLGVPLLSTMLGMATVDIRSVGAGGGSIAWVDAGGMLRVGPHSAGSVPGPACYGRGGDQPTVTDAAVALGYIDPEKFLGGRMKLDRAAAETAVGTVAVKLGKTVEETASAIIQISSETMIKAIEDITINDGVSPGDSVFVAGGGAAGLNVLSIARSMKARKVIIPKTAGAISAAGGQFSDIAIDYSASCYSLSSAYDGAVVREAVEGLKERAQQFEDELRGKGVETFRRQLFVEARYLRQQWELELELPMDWADGAYDVGTLERDFADHYERLYSVNRFGTDVETINWRLRIAAVLPHPQIAWRGPQQGTAMAERQSQVYFAGTGRVQTRVLDGGTIPLGYVIEGPAIIEEPTTTIVVEPGMTGRLSTQGNYIFDFGGNHE</sequence>
<dbReference type="Pfam" id="PF05378">
    <property type="entry name" value="Hydant_A_N"/>
    <property type="match status" value="1"/>
</dbReference>
<protein>
    <submittedName>
        <fullName evidence="4">Hydantoinase/oxoprolinase family protein</fullName>
    </submittedName>
</protein>
<dbReference type="InterPro" id="IPR008040">
    <property type="entry name" value="Hydant_A_N"/>
</dbReference>
<dbReference type="PANTHER" id="PTHR11365">
    <property type="entry name" value="5-OXOPROLINASE RELATED"/>
    <property type="match status" value="1"/>
</dbReference>
<feature type="domain" description="Hydantoinase A/oxoprolinase" evidence="1">
    <location>
        <begin position="215"/>
        <end position="505"/>
    </location>
</feature>
<comment type="caution">
    <text evidence="4">The sequence shown here is derived from an EMBL/GenBank/DDBJ whole genome shotgun (WGS) entry which is preliminary data.</text>
</comment>
<evidence type="ECO:0000259" key="1">
    <source>
        <dbReference type="Pfam" id="PF01968"/>
    </source>
</evidence>
<dbReference type="Pfam" id="PF01968">
    <property type="entry name" value="Hydantoinase_A"/>
    <property type="match status" value="1"/>
</dbReference>
<name>A0A506U237_9HYPH</name>
<proteinExistence type="predicted"/>
<dbReference type="InterPro" id="IPR049517">
    <property type="entry name" value="ACX-like_C"/>
</dbReference>
<evidence type="ECO:0000313" key="5">
    <source>
        <dbReference type="Proteomes" id="UP000318801"/>
    </source>
</evidence>
<dbReference type="InterPro" id="IPR002821">
    <property type="entry name" value="Hydantoinase_A"/>
</dbReference>
<dbReference type="Pfam" id="PF19278">
    <property type="entry name" value="Hydant_A_C"/>
    <property type="match status" value="1"/>
</dbReference>
<dbReference type="SUPFAM" id="SSF53067">
    <property type="entry name" value="Actin-like ATPase domain"/>
    <property type="match status" value="1"/>
</dbReference>
<dbReference type="GO" id="GO:0006749">
    <property type="term" value="P:glutathione metabolic process"/>
    <property type="evidence" value="ECO:0007669"/>
    <property type="project" value="TreeGrafter"/>
</dbReference>
<evidence type="ECO:0000313" key="4">
    <source>
        <dbReference type="EMBL" id="TPW27331.1"/>
    </source>
</evidence>
<feature type="domain" description="Hydantoinase/oxoprolinase N-terminal" evidence="2">
    <location>
        <begin position="13"/>
        <end position="194"/>
    </location>
</feature>
<keyword evidence="5" id="KW-1185">Reference proteome</keyword>
<dbReference type="Proteomes" id="UP000318801">
    <property type="component" value="Unassembled WGS sequence"/>
</dbReference>
<evidence type="ECO:0000259" key="2">
    <source>
        <dbReference type="Pfam" id="PF05378"/>
    </source>
</evidence>
<dbReference type="GO" id="GO:0017168">
    <property type="term" value="F:5-oxoprolinase (ATP-hydrolyzing) activity"/>
    <property type="evidence" value="ECO:0007669"/>
    <property type="project" value="TreeGrafter"/>
</dbReference>
<feature type="domain" description="Acetophenone carboxylase-like C-terminal" evidence="3">
    <location>
        <begin position="524"/>
        <end position="688"/>
    </location>
</feature>
<reference evidence="4 5" key="1">
    <citation type="submission" date="2019-06" db="EMBL/GenBank/DDBJ databases">
        <authorList>
            <person name="Li M."/>
        </authorList>
    </citation>
    <scope>NUCLEOTIDE SEQUENCE [LARGE SCALE GENOMIC DNA]</scope>
    <source>
        <strain evidence="4 5">BGMRC2036</strain>
    </source>
</reference>
<gene>
    <name evidence="4" type="ORF">FJU08_20195</name>
</gene>
<dbReference type="InterPro" id="IPR043129">
    <property type="entry name" value="ATPase_NBD"/>
</dbReference>
<dbReference type="InterPro" id="IPR045079">
    <property type="entry name" value="Oxoprolinase-like"/>
</dbReference>
<dbReference type="PANTHER" id="PTHR11365:SF23">
    <property type="entry name" value="HYPOTHETICAL 5-OXOPROLINASE (EUROFUNG)-RELATED"/>
    <property type="match status" value="1"/>
</dbReference>
<dbReference type="Gene3D" id="3.40.50.720">
    <property type="entry name" value="NAD(P)-binding Rossmann-like Domain"/>
    <property type="match status" value="1"/>
</dbReference>